<proteinExistence type="predicted"/>
<comment type="caution">
    <text evidence="2">The sequence shown here is derived from an EMBL/GenBank/DDBJ whole genome shotgun (WGS) entry which is preliminary data.</text>
</comment>
<evidence type="ECO:0000256" key="1">
    <source>
        <dbReference type="SAM" id="MobiDB-lite"/>
    </source>
</evidence>
<evidence type="ECO:0000313" key="3">
    <source>
        <dbReference type="Proteomes" id="UP000187013"/>
    </source>
</evidence>
<feature type="compositionally biased region" description="Basic and acidic residues" evidence="1">
    <location>
        <begin position="28"/>
        <end position="66"/>
    </location>
</feature>
<accession>A0A1Q3A2R5</accession>
<dbReference type="AlphaFoldDB" id="A0A1Q3A2R5"/>
<gene>
    <name evidence="2" type="ORF">ZYGR_0S00560</name>
</gene>
<protein>
    <recommendedName>
        <fullName evidence="4">12 kDa heat shock protein</fullName>
    </recommendedName>
</protein>
<feature type="compositionally biased region" description="Basic and acidic residues" evidence="1">
    <location>
        <begin position="78"/>
        <end position="94"/>
    </location>
</feature>
<name>A0A1Q3A2R5_ZYGRO</name>
<feature type="compositionally biased region" description="Basic and acidic residues" evidence="1">
    <location>
        <begin position="1"/>
        <end position="21"/>
    </location>
</feature>
<dbReference type="EMBL" id="BDGX01000019">
    <property type="protein sequence ID" value="GAV49923.1"/>
    <property type="molecule type" value="Genomic_DNA"/>
</dbReference>
<dbReference type="OrthoDB" id="2348401at2759"/>
<dbReference type="Gene3D" id="6.10.280.100">
    <property type="match status" value="1"/>
</dbReference>
<organism evidence="2 3">
    <name type="scientific">Zygosaccharomyces rouxii</name>
    <dbReference type="NCBI Taxonomy" id="4956"/>
    <lineage>
        <taxon>Eukaryota</taxon>
        <taxon>Fungi</taxon>
        <taxon>Dikarya</taxon>
        <taxon>Ascomycota</taxon>
        <taxon>Saccharomycotina</taxon>
        <taxon>Saccharomycetes</taxon>
        <taxon>Saccharomycetales</taxon>
        <taxon>Saccharomycetaceae</taxon>
        <taxon>Zygosaccharomyces</taxon>
    </lineage>
</organism>
<reference evidence="2 3" key="1">
    <citation type="submission" date="2016-08" db="EMBL/GenBank/DDBJ databases">
        <title>Draft genome sequence of allopolyploid Zygosaccharomyces rouxii.</title>
        <authorList>
            <person name="Watanabe J."/>
            <person name="Uehara K."/>
            <person name="Mogi Y."/>
            <person name="Tsukioka Y."/>
        </authorList>
    </citation>
    <scope>NUCLEOTIDE SEQUENCE [LARGE SCALE GENOMIC DNA]</scope>
    <source>
        <strain evidence="2 3">NBRC 110957</strain>
    </source>
</reference>
<sequence length="112" mass="12341">MSDPTRKGFTEKVSENVKPQEQKSYLEQGKEYLTDSADKVQSKIHPEQDKSTTQKVGDTLEGKSGGKQESWSETAQRYGEHAKEYAEQAREKINDTINSHTGGSSGGAHGPK</sequence>
<dbReference type="PIRSF" id="PIRSF002590">
    <property type="entry name" value="HSP9/HSP12_fun"/>
    <property type="match status" value="1"/>
</dbReference>
<dbReference type="Proteomes" id="UP000187013">
    <property type="component" value="Unassembled WGS sequence"/>
</dbReference>
<dbReference type="InterPro" id="IPR007250">
    <property type="entry name" value="HSP9_HSP12"/>
</dbReference>
<evidence type="ECO:0008006" key="4">
    <source>
        <dbReference type="Google" id="ProtNLM"/>
    </source>
</evidence>
<dbReference type="Pfam" id="PF04119">
    <property type="entry name" value="HSP9_HSP12"/>
    <property type="match status" value="1"/>
</dbReference>
<dbReference type="eggNOG" id="ENOG502S44P">
    <property type="taxonomic scope" value="Eukaryota"/>
</dbReference>
<feature type="compositionally biased region" description="Gly residues" evidence="1">
    <location>
        <begin position="103"/>
        <end position="112"/>
    </location>
</feature>
<evidence type="ECO:0000313" key="2">
    <source>
        <dbReference type="EMBL" id="GAV49923.1"/>
    </source>
</evidence>
<feature type="region of interest" description="Disordered" evidence="1">
    <location>
        <begin position="1"/>
        <end position="112"/>
    </location>
</feature>